<proteinExistence type="predicted"/>
<sequence length="48" mass="4987">MINKRKGLVVSIIAALLFGLGQLFQLLVLNVTAFAILAGMAGGTADKK</sequence>
<evidence type="ECO:0000313" key="1">
    <source>
        <dbReference type="EMBL" id="KKM74924.1"/>
    </source>
</evidence>
<organism evidence="1">
    <name type="scientific">marine sediment metagenome</name>
    <dbReference type="NCBI Taxonomy" id="412755"/>
    <lineage>
        <taxon>unclassified sequences</taxon>
        <taxon>metagenomes</taxon>
        <taxon>ecological metagenomes</taxon>
    </lineage>
</organism>
<dbReference type="AlphaFoldDB" id="A0A0F9JYQ9"/>
<name>A0A0F9JYQ9_9ZZZZ</name>
<gene>
    <name evidence="1" type="ORF">LCGC14_1395550</name>
</gene>
<reference evidence="1" key="1">
    <citation type="journal article" date="2015" name="Nature">
        <title>Complex archaea that bridge the gap between prokaryotes and eukaryotes.</title>
        <authorList>
            <person name="Spang A."/>
            <person name="Saw J.H."/>
            <person name="Jorgensen S.L."/>
            <person name="Zaremba-Niedzwiedzka K."/>
            <person name="Martijn J."/>
            <person name="Lind A.E."/>
            <person name="van Eijk R."/>
            <person name="Schleper C."/>
            <person name="Guy L."/>
            <person name="Ettema T.J."/>
        </authorList>
    </citation>
    <scope>NUCLEOTIDE SEQUENCE</scope>
</reference>
<protein>
    <submittedName>
        <fullName evidence="1">Uncharacterized protein</fullName>
    </submittedName>
</protein>
<accession>A0A0F9JYQ9</accession>
<comment type="caution">
    <text evidence="1">The sequence shown here is derived from an EMBL/GenBank/DDBJ whole genome shotgun (WGS) entry which is preliminary data.</text>
</comment>
<dbReference type="EMBL" id="LAZR01009062">
    <property type="protein sequence ID" value="KKM74924.1"/>
    <property type="molecule type" value="Genomic_DNA"/>
</dbReference>